<dbReference type="Proteomes" id="UP000324143">
    <property type="component" value="Unassembled WGS sequence"/>
</dbReference>
<protein>
    <submittedName>
        <fullName evidence="9">TolC family protein</fullName>
    </submittedName>
</protein>
<keyword evidence="3" id="KW-0813">Transport</keyword>
<keyword evidence="6" id="KW-0472">Membrane</keyword>
<evidence type="ECO:0000256" key="5">
    <source>
        <dbReference type="ARBA" id="ARBA00022692"/>
    </source>
</evidence>
<comment type="subcellular location">
    <subcellularLocation>
        <location evidence="1">Cell outer membrane</location>
    </subcellularLocation>
</comment>
<dbReference type="GO" id="GO:0015562">
    <property type="term" value="F:efflux transmembrane transporter activity"/>
    <property type="evidence" value="ECO:0007669"/>
    <property type="project" value="InterPro"/>
</dbReference>
<name>A0A5D0MK01_9BACT</name>
<dbReference type="InterPro" id="IPR051906">
    <property type="entry name" value="TolC-like"/>
</dbReference>
<dbReference type="EMBL" id="VSIX01000029">
    <property type="protein sequence ID" value="TYB31780.1"/>
    <property type="molecule type" value="Genomic_DNA"/>
</dbReference>
<accession>A0A5D0MK01</accession>
<proteinExistence type="inferred from homology"/>
<evidence type="ECO:0000256" key="8">
    <source>
        <dbReference type="SAM" id="Coils"/>
    </source>
</evidence>
<feature type="coiled-coil region" evidence="8">
    <location>
        <begin position="361"/>
        <end position="398"/>
    </location>
</feature>
<keyword evidence="4" id="KW-1134">Transmembrane beta strand</keyword>
<keyword evidence="5" id="KW-0812">Transmembrane</keyword>
<organism evidence="9 10">
    <name type="scientific">Candidatus Mcinerneyibacterium aminivorans</name>
    <dbReference type="NCBI Taxonomy" id="2703815"/>
    <lineage>
        <taxon>Bacteria</taxon>
        <taxon>Candidatus Macinerneyibacteriota</taxon>
        <taxon>Candidatus Mcinerneyibacteria</taxon>
        <taxon>Candidatus Mcinerneyibacteriales</taxon>
        <taxon>Candidatus Mcinerneyibacteriaceae</taxon>
        <taxon>Candidatus Mcinerneyibacterium</taxon>
    </lineage>
</organism>
<sequence>MKKIVTFLLLAISVLTIYAEKWNVQKCVNYALKENIQLENKRRQKDIVNKEIMDAYGSFLPNISLEGSKVLKESKIETEMSSFELAPIPDTSLLGISGQTTRSIEQDMISNYQYQFKISQPLFMGGAIFYNLKNKYIEKKISSFEIEKEKMDLIYNVYSIYYNLIYTKMMLEITQESIDITKRQVDMIKKRYDSGEASNLDLLQARVELNNLYPKRIKLKSAYENGLKNLKNVIGLKQDNSFEIVDEFPQIKFDLEEKYSELMSLAQKHSPVLNILQSKLKQLNNIETVAKGNYLPNILLTGAFGQQKEEWGEDWKDNYNLMLTFSWDLFNGFARESNLSKIYINEDIMNDNYRYTKDQISTAIRTQFENIREAKQRLEAEEKNLELAKENLSMANESYKEGLISVLDLMKARLSYNNSRSSLVQAKYDKNLAILELKKSLGILGNKEE</sequence>
<dbReference type="AlphaFoldDB" id="A0A5D0MK01"/>
<dbReference type="SUPFAM" id="SSF56954">
    <property type="entry name" value="Outer membrane efflux proteins (OEP)"/>
    <property type="match status" value="1"/>
</dbReference>
<keyword evidence="7" id="KW-0998">Cell outer membrane</keyword>
<evidence type="ECO:0000256" key="7">
    <source>
        <dbReference type="ARBA" id="ARBA00023237"/>
    </source>
</evidence>
<dbReference type="PANTHER" id="PTHR30026">
    <property type="entry name" value="OUTER MEMBRANE PROTEIN TOLC"/>
    <property type="match status" value="1"/>
</dbReference>
<keyword evidence="10" id="KW-1185">Reference proteome</keyword>
<comment type="caution">
    <text evidence="9">The sequence shown here is derived from an EMBL/GenBank/DDBJ whole genome shotgun (WGS) entry which is preliminary data.</text>
</comment>
<dbReference type="GO" id="GO:0015288">
    <property type="term" value="F:porin activity"/>
    <property type="evidence" value="ECO:0007669"/>
    <property type="project" value="TreeGrafter"/>
</dbReference>
<gene>
    <name evidence="9" type="ORF">FXF47_02600</name>
</gene>
<evidence type="ECO:0000256" key="2">
    <source>
        <dbReference type="ARBA" id="ARBA00007613"/>
    </source>
</evidence>
<evidence type="ECO:0000256" key="6">
    <source>
        <dbReference type="ARBA" id="ARBA00023136"/>
    </source>
</evidence>
<dbReference type="GO" id="GO:0009279">
    <property type="term" value="C:cell outer membrane"/>
    <property type="evidence" value="ECO:0007669"/>
    <property type="project" value="UniProtKB-SubCell"/>
</dbReference>
<evidence type="ECO:0000256" key="3">
    <source>
        <dbReference type="ARBA" id="ARBA00022448"/>
    </source>
</evidence>
<reference evidence="9" key="1">
    <citation type="submission" date="2019-08" db="EMBL/GenBank/DDBJ databases">
        <title>Genomic characterization of a novel candidate phylum (ARYD3) from a high temperature, high salinity tertiary oil reservoir in north central Oklahoma, USA.</title>
        <authorList>
            <person name="Youssef N.H."/>
            <person name="Yadav A."/>
            <person name="Elshahed M.S."/>
        </authorList>
    </citation>
    <scope>NUCLEOTIDE SEQUENCE [LARGE SCALE GENOMIC DNA]</scope>
    <source>
        <strain evidence="9">ARYD3</strain>
    </source>
</reference>
<dbReference type="Pfam" id="PF02321">
    <property type="entry name" value="OEP"/>
    <property type="match status" value="2"/>
</dbReference>
<evidence type="ECO:0000313" key="10">
    <source>
        <dbReference type="Proteomes" id="UP000324143"/>
    </source>
</evidence>
<dbReference type="Gene3D" id="1.20.1600.10">
    <property type="entry name" value="Outer membrane efflux proteins (OEP)"/>
    <property type="match status" value="1"/>
</dbReference>
<dbReference type="GO" id="GO:1990281">
    <property type="term" value="C:efflux pump complex"/>
    <property type="evidence" value="ECO:0007669"/>
    <property type="project" value="TreeGrafter"/>
</dbReference>
<evidence type="ECO:0000256" key="1">
    <source>
        <dbReference type="ARBA" id="ARBA00004442"/>
    </source>
</evidence>
<keyword evidence="8" id="KW-0175">Coiled coil</keyword>
<dbReference type="InterPro" id="IPR003423">
    <property type="entry name" value="OMP_efflux"/>
</dbReference>
<evidence type="ECO:0000313" key="9">
    <source>
        <dbReference type="EMBL" id="TYB31780.1"/>
    </source>
</evidence>
<comment type="similarity">
    <text evidence="2">Belongs to the outer membrane factor (OMF) (TC 1.B.17) family.</text>
</comment>
<evidence type="ECO:0000256" key="4">
    <source>
        <dbReference type="ARBA" id="ARBA00022452"/>
    </source>
</evidence>
<dbReference type="PANTHER" id="PTHR30026:SF20">
    <property type="entry name" value="OUTER MEMBRANE PROTEIN TOLC"/>
    <property type="match status" value="1"/>
</dbReference>